<dbReference type="AlphaFoldDB" id="C3KAE1"/>
<proteinExistence type="predicted"/>
<organism evidence="2">
    <name type="scientific">Pseudomonas fluorescens (strain SBW25)</name>
    <dbReference type="NCBI Taxonomy" id="216595"/>
    <lineage>
        <taxon>Bacteria</taxon>
        <taxon>Pseudomonadati</taxon>
        <taxon>Pseudomonadota</taxon>
        <taxon>Gammaproteobacteria</taxon>
        <taxon>Pseudomonadales</taxon>
        <taxon>Pseudomonadaceae</taxon>
        <taxon>Pseudomonas</taxon>
    </lineage>
</organism>
<name>C3KAE1_PSEFS</name>
<accession>C3KAE1</accession>
<dbReference type="KEGG" id="pfs:PFLU_3050"/>
<gene>
    <name evidence="2" type="ordered locus">PFLU_3050</name>
</gene>
<dbReference type="Proteomes" id="UP001152918">
    <property type="component" value="Chromosome"/>
</dbReference>
<dbReference type="EMBL" id="AM181176">
    <property type="protein sequence ID" value="CAY49279.1"/>
    <property type="molecule type" value="Genomic_DNA"/>
</dbReference>
<evidence type="ECO:0000313" key="1">
    <source>
        <dbReference type="EMBL" id="CAI2797274.1"/>
    </source>
</evidence>
<sequence length="76" mass="8496">MIYIGFPKIAPNGIALSAKGKLVESVLTLRNPANPETLAGQGPQRHLKILVDIPTYQFLRRNEWTFHVNTDPLNIS</sequence>
<reference evidence="1" key="2">
    <citation type="submission" date="2023-10" db="EMBL/GenBank/DDBJ databases">
        <authorList>
            <person name="Fortmann-Grote C."/>
        </authorList>
    </citation>
    <scope>NUCLEOTIDE SEQUENCE</scope>
    <source>
        <strain evidence="1">SBW25</strain>
    </source>
</reference>
<dbReference type="EMBL" id="OV986001">
    <property type="protein sequence ID" value="CAI2797274.1"/>
    <property type="molecule type" value="Genomic_DNA"/>
</dbReference>
<evidence type="ECO:0000313" key="2">
    <source>
        <dbReference type="EMBL" id="CAY49279.1"/>
    </source>
</evidence>
<protein>
    <submittedName>
        <fullName evidence="2">Uncharacterized protein</fullName>
    </submittedName>
</protein>
<dbReference type="HOGENOM" id="CLU_2651697_0_0_6"/>
<reference evidence="2" key="1">
    <citation type="journal article" date="2009" name="Genome Biol.">
        <title>Genomic and genetic analyses of diversity and plant interactions of Pseudomonas fluorescens.</title>
        <authorList>
            <person name="Silby M.W."/>
            <person name="Cerdeno-Tarraga A.M."/>
            <person name="Vernikos G.S."/>
            <person name="Giddens S.R."/>
            <person name="Jackson R.W."/>
            <person name="Preston G.M."/>
            <person name="Zhang X.X."/>
            <person name="Moon C.D."/>
            <person name="Gehrig S.M."/>
            <person name="Godfrey S.A."/>
            <person name="Knight C.G."/>
            <person name="Malone J.G."/>
            <person name="Robinson Z."/>
            <person name="Spiers A.J."/>
            <person name="Harris S."/>
            <person name="Challis G.L."/>
            <person name="Yaxley A.M."/>
            <person name="Harris D."/>
            <person name="Seeger K."/>
            <person name="Murphy L."/>
            <person name="Rutter S."/>
            <person name="Squares R."/>
            <person name="Quail M.A."/>
            <person name="Saunders E."/>
            <person name="Mavromatis K."/>
            <person name="Brettin T.S."/>
            <person name="Bentley S.D."/>
            <person name="Hothersall J."/>
            <person name="Stephens E."/>
            <person name="Thomas C.M."/>
            <person name="Parkhill J."/>
            <person name="Levy S.B."/>
            <person name="Rainey P.B."/>
            <person name="Thomson N.R."/>
        </authorList>
    </citation>
    <scope>NUCLEOTIDE SEQUENCE [LARGE SCALE GENOMIC DNA]</scope>
    <source>
        <strain evidence="2">SBW25</strain>
    </source>
</reference>